<dbReference type="SUPFAM" id="SSF57716">
    <property type="entry name" value="Glucocorticoid receptor-like (DNA-binding domain)"/>
    <property type="match status" value="1"/>
</dbReference>
<evidence type="ECO:0000313" key="16">
    <source>
        <dbReference type="Proteomes" id="UP001160148"/>
    </source>
</evidence>
<keyword evidence="8 12" id="KW-0238">DNA-binding</keyword>
<dbReference type="InterPro" id="IPR021896">
    <property type="entry name" value="THAP9-like_HTH"/>
</dbReference>
<evidence type="ECO:0000256" key="2">
    <source>
        <dbReference type="ARBA" id="ARBA00006177"/>
    </source>
</evidence>
<evidence type="ECO:0000256" key="6">
    <source>
        <dbReference type="ARBA" id="ARBA00023015"/>
    </source>
</evidence>
<comment type="subcellular location">
    <subcellularLocation>
        <location evidence="1">Nucleus</location>
        <location evidence="1">Nucleoplasm</location>
    </subcellularLocation>
</comment>
<keyword evidence="5" id="KW-0862">Zinc</keyword>
<protein>
    <recommendedName>
        <fullName evidence="14">THAP-type domain-containing protein</fullName>
    </recommendedName>
</protein>
<dbReference type="InterPro" id="IPR006612">
    <property type="entry name" value="THAP_Znf"/>
</dbReference>
<dbReference type="SMART" id="SM00980">
    <property type="entry name" value="THAP"/>
    <property type="match status" value="1"/>
</dbReference>
<keyword evidence="7 13" id="KW-0175">Coiled coil</keyword>
<feature type="domain" description="THAP-type" evidence="14">
    <location>
        <begin position="1"/>
        <end position="85"/>
    </location>
</feature>
<dbReference type="InterPro" id="IPR026516">
    <property type="entry name" value="THAP1/10"/>
</dbReference>
<dbReference type="Gene3D" id="6.20.210.20">
    <property type="entry name" value="THAP domain"/>
    <property type="match status" value="1"/>
</dbReference>
<dbReference type="Pfam" id="PF05485">
    <property type="entry name" value="THAP"/>
    <property type="match status" value="1"/>
</dbReference>
<evidence type="ECO:0000256" key="10">
    <source>
        <dbReference type="ARBA" id="ARBA00023242"/>
    </source>
</evidence>
<evidence type="ECO:0000256" key="3">
    <source>
        <dbReference type="ARBA" id="ARBA00022723"/>
    </source>
</evidence>
<dbReference type="EMBL" id="CARXXK010000002">
    <property type="protein sequence ID" value="CAI6359998.1"/>
    <property type="molecule type" value="Genomic_DNA"/>
</dbReference>
<dbReference type="GO" id="GO:0043565">
    <property type="term" value="F:sequence-specific DNA binding"/>
    <property type="evidence" value="ECO:0007669"/>
    <property type="project" value="InterPro"/>
</dbReference>
<name>A0AAV0WWB5_9HEMI</name>
<organism evidence="15 16">
    <name type="scientific">Macrosiphum euphorbiae</name>
    <name type="common">potato aphid</name>
    <dbReference type="NCBI Taxonomy" id="13131"/>
    <lineage>
        <taxon>Eukaryota</taxon>
        <taxon>Metazoa</taxon>
        <taxon>Ecdysozoa</taxon>
        <taxon>Arthropoda</taxon>
        <taxon>Hexapoda</taxon>
        <taxon>Insecta</taxon>
        <taxon>Pterygota</taxon>
        <taxon>Neoptera</taxon>
        <taxon>Paraneoptera</taxon>
        <taxon>Hemiptera</taxon>
        <taxon>Sternorrhyncha</taxon>
        <taxon>Aphidomorpha</taxon>
        <taxon>Aphidoidea</taxon>
        <taxon>Aphididae</taxon>
        <taxon>Macrosiphini</taxon>
        <taxon>Macrosiphum</taxon>
    </lineage>
</organism>
<evidence type="ECO:0000256" key="5">
    <source>
        <dbReference type="ARBA" id="ARBA00022833"/>
    </source>
</evidence>
<accession>A0AAV0WWB5</accession>
<evidence type="ECO:0000256" key="13">
    <source>
        <dbReference type="SAM" id="Coils"/>
    </source>
</evidence>
<keyword evidence="10" id="KW-0539">Nucleus</keyword>
<dbReference type="SMART" id="SM00692">
    <property type="entry name" value="DM3"/>
    <property type="match status" value="1"/>
</dbReference>
<comment type="similarity">
    <text evidence="2">Belongs to the THAP1 family.</text>
</comment>
<dbReference type="InterPro" id="IPR048365">
    <property type="entry name" value="TNP-like_RNaseH_N"/>
</dbReference>
<gene>
    <name evidence="15" type="ORF">MEUPH1_LOCUS15346</name>
</gene>
<keyword evidence="9" id="KW-0804">Transcription</keyword>
<comment type="caution">
    <text evidence="15">The sequence shown here is derived from an EMBL/GenBank/DDBJ whole genome shotgun (WGS) entry which is preliminary data.</text>
</comment>
<evidence type="ECO:0000259" key="14">
    <source>
        <dbReference type="PROSITE" id="PS50950"/>
    </source>
</evidence>
<keyword evidence="4 12" id="KW-0863">Zinc-finger</keyword>
<keyword evidence="3" id="KW-0479">Metal-binding</keyword>
<dbReference type="PROSITE" id="PS50950">
    <property type="entry name" value="ZF_THAP"/>
    <property type="match status" value="1"/>
</dbReference>
<evidence type="ECO:0000256" key="1">
    <source>
        <dbReference type="ARBA" id="ARBA00004642"/>
    </source>
</evidence>
<dbReference type="InterPro" id="IPR038441">
    <property type="entry name" value="THAP_Znf_sf"/>
</dbReference>
<dbReference type="PANTHER" id="PTHR46600">
    <property type="entry name" value="THAP DOMAIN-CONTAINING"/>
    <property type="match status" value="1"/>
</dbReference>
<sequence>MVVSCSGYGCTNRRQKENGIHFHRFPLRRPDVLKKWLHEIRRKNFTPNQYSYLCSEHFTPSDYLNESRPELDKKLLKDEAVPSVFKFPQHLQKKQKASRPLLQNRQKANDQNNMIHAEIVNEAGEDSSTNTMFYQSETSHQKEDKMVQCNIKTFNKKLYQNKIKILQQRLKRRNSKIKSLKDLILRIKKNVTYSDEVTQMLEENFGGFPLTLLLHEHKSKMLHKKGVRYTNAMKDFAKTLFFYSPKAYKYVRKMFTLPHPSTIRKWLSSTECEPGFLEEVFLFLKQEVSKNSWLQDCSLVHDSMSLRKQLVWEPDKGRYAGNVDFGTGENSELATEALVLMIVSLTRQFKCPIGFFYVNKINSSVLSTLISTAIIKLNEVGIQVSSMECNLRWCSF</sequence>
<keyword evidence="16" id="KW-1185">Reference proteome</keyword>
<reference evidence="15 16" key="1">
    <citation type="submission" date="2023-01" db="EMBL/GenBank/DDBJ databases">
        <authorList>
            <person name="Whitehead M."/>
        </authorList>
    </citation>
    <scope>NUCLEOTIDE SEQUENCE [LARGE SCALE GENOMIC DNA]</scope>
</reference>
<dbReference type="Pfam" id="PF12017">
    <property type="entry name" value="Tnp_P_element"/>
    <property type="match status" value="1"/>
</dbReference>
<dbReference type="Pfam" id="PF21787">
    <property type="entry name" value="TNP-like_RNaseH_N"/>
    <property type="match status" value="1"/>
</dbReference>
<evidence type="ECO:0000256" key="11">
    <source>
        <dbReference type="ARBA" id="ARBA00023306"/>
    </source>
</evidence>
<dbReference type="AlphaFoldDB" id="A0AAV0WWB5"/>
<evidence type="ECO:0000256" key="9">
    <source>
        <dbReference type="ARBA" id="ARBA00023163"/>
    </source>
</evidence>
<evidence type="ECO:0000256" key="7">
    <source>
        <dbReference type="ARBA" id="ARBA00023054"/>
    </source>
</evidence>
<dbReference type="GO" id="GO:0005654">
    <property type="term" value="C:nucleoplasm"/>
    <property type="evidence" value="ECO:0007669"/>
    <property type="project" value="UniProtKB-SubCell"/>
</dbReference>
<evidence type="ECO:0000256" key="4">
    <source>
        <dbReference type="ARBA" id="ARBA00022771"/>
    </source>
</evidence>
<keyword evidence="6" id="KW-0805">Transcription regulation</keyword>
<proteinExistence type="inferred from homology"/>
<evidence type="ECO:0000256" key="8">
    <source>
        <dbReference type="ARBA" id="ARBA00023125"/>
    </source>
</evidence>
<dbReference type="Proteomes" id="UP001160148">
    <property type="component" value="Unassembled WGS sequence"/>
</dbReference>
<evidence type="ECO:0000313" key="15">
    <source>
        <dbReference type="EMBL" id="CAI6359998.1"/>
    </source>
</evidence>
<keyword evidence="11" id="KW-0131">Cell cycle</keyword>
<evidence type="ECO:0000256" key="12">
    <source>
        <dbReference type="PROSITE-ProRule" id="PRU00309"/>
    </source>
</evidence>
<dbReference type="GO" id="GO:0008270">
    <property type="term" value="F:zinc ion binding"/>
    <property type="evidence" value="ECO:0007669"/>
    <property type="project" value="UniProtKB-KW"/>
</dbReference>
<feature type="coiled-coil region" evidence="13">
    <location>
        <begin position="156"/>
        <end position="183"/>
    </location>
</feature>
<dbReference type="PANTHER" id="PTHR46600:SF1">
    <property type="entry name" value="THAP DOMAIN-CONTAINING PROTEIN 1"/>
    <property type="match status" value="1"/>
</dbReference>